<feature type="signal peptide" evidence="1">
    <location>
        <begin position="1"/>
        <end position="17"/>
    </location>
</feature>
<organism evidence="2 3">
    <name type="scientific">Sphagnum troendelagicum</name>
    <dbReference type="NCBI Taxonomy" id="128251"/>
    <lineage>
        <taxon>Eukaryota</taxon>
        <taxon>Viridiplantae</taxon>
        <taxon>Streptophyta</taxon>
        <taxon>Embryophyta</taxon>
        <taxon>Bryophyta</taxon>
        <taxon>Sphagnophytina</taxon>
        <taxon>Sphagnopsida</taxon>
        <taxon>Sphagnales</taxon>
        <taxon>Sphagnaceae</taxon>
        <taxon>Sphagnum</taxon>
    </lineage>
</organism>
<accession>A0ABP0ULJ1</accession>
<name>A0ABP0ULJ1_9BRYO</name>
<evidence type="ECO:0000313" key="2">
    <source>
        <dbReference type="EMBL" id="CAK9225267.1"/>
    </source>
</evidence>
<protein>
    <recommendedName>
        <fullName evidence="4">Secreted protein</fullName>
    </recommendedName>
</protein>
<gene>
    <name evidence="2" type="ORF">CSSPTR1EN2_LOCUS17381</name>
</gene>
<keyword evidence="1" id="KW-0732">Signal</keyword>
<proteinExistence type="predicted"/>
<reference evidence="2" key="1">
    <citation type="submission" date="2024-02" db="EMBL/GenBank/DDBJ databases">
        <authorList>
            <consortium name="ELIXIR-Norway"/>
            <consortium name="Elixir Norway"/>
        </authorList>
    </citation>
    <scope>NUCLEOTIDE SEQUENCE</scope>
</reference>
<evidence type="ECO:0008006" key="4">
    <source>
        <dbReference type="Google" id="ProtNLM"/>
    </source>
</evidence>
<dbReference type="EMBL" id="OZ019897">
    <property type="protein sequence ID" value="CAK9225267.1"/>
    <property type="molecule type" value="Genomic_DNA"/>
</dbReference>
<sequence length="82" mass="8991">MSLWGVAWLTCMQSVGALRMLGECSTRCHLEMWSLGQPYLEGVSCMGMVRKLLNILNRCAKKHSEKLAIALGLINTAPGTPL</sequence>
<feature type="chain" id="PRO_5045674539" description="Secreted protein" evidence="1">
    <location>
        <begin position="18"/>
        <end position="82"/>
    </location>
</feature>
<evidence type="ECO:0000313" key="3">
    <source>
        <dbReference type="Proteomes" id="UP001497512"/>
    </source>
</evidence>
<evidence type="ECO:0000256" key="1">
    <source>
        <dbReference type="SAM" id="SignalP"/>
    </source>
</evidence>
<dbReference type="Proteomes" id="UP001497512">
    <property type="component" value="Chromosome 5"/>
</dbReference>
<keyword evidence="3" id="KW-1185">Reference proteome</keyword>